<evidence type="ECO:0000256" key="1">
    <source>
        <dbReference type="ARBA" id="ARBA00004701"/>
    </source>
</evidence>
<feature type="binding site" evidence="10">
    <location>
        <position position="264"/>
    </location>
    <ligand>
        <name>substrate</name>
    </ligand>
</feature>
<evidence type="ECO:0000259" key="12">
    <source>
        <dbReference type="SMART" id="SM00984"/>
    </source>
</evidence>
<evidence type="ECO:0000256" key="2">
    <source>
        <dbReference type="ARBA" id="ARBA00006601"/>
    </source>
</evidence>
<name>A0A9D1WE66_9GAMM</name>
<evidence type="ECO:0000256" key="3">
    <source>
        <dbReference type="ARBA" id="ARBA00012954"/>
    </source>
</evidence>
<evidence type="ECO:0000256" key="7">
    <source>
        <dbReference type="ARBA" id="ARBA00047473"/>
    </source>
</evidence>
<dbReference type="InterPro" id="IPR008927">
    <property type="entry name" value="6-PGluconate_DH-like_C_sf"/>
</dbReference>
<protein>
    <recommendedName>
        <fullName evidence="4 8">UDP-glucose 6-dehydrogenase</fullName>
        <ecNumber evidence="3 8">1.1.1.22</ecNumber>
    </recommendedName>
</protein>
<dbReference type="InterPro" id="IPR036291">
    <property type="entry name" value="NAD(P)-bd_dom_sf"/>
</dbReference>
<evidence type="ECO:0000256" key="9">
    <source>
        <dbReference type="PIRSR" id="PIRSR500134-1"/>
    </source>
</evidence>
<feature type="binding site" evidence="11">
    <location>
        <position position="124"/>
    </location>
    <ligand>
        <name>NAD(+)</name>
        <dbReference type="ChEBI" id="CHEBI:57540"/>
    </ligand>
</feature>
<evidence type="ECO:0000256" key="10">
    <source>
        <dbReference type="PIRSR" id="PIRSR500134-2"/>
    </source>
</evidence>
<feature type="binding site" evidence="11">
    <location>
        <position position="157"/>
    </location>
    <ligand>
        <name>NAD(+)</name>
        <dbReference type="ChEBI" id="CHEBI:57540"/>
    </ligand>
</feature>
<dbReference type="PANTHER" id="PTHR43750:SF3">
    <property type="entry name" value="UDP-GLUCOSE 6-DEHYDROGENASE TUAD"/>
    <property type="match status" value="1"/>
</dbReference>
<feature type="binding site" evidence="11">
    <location>
        <position position="35"/>
    </location>
    <ligand>
        <name>NAD(+)</name>
        <dbReference type="ChEBI" id="CHEBI:57540"/>
    </ligand>
</feature>
<feature type="binding site" evidence="10">
    <location>
        <position position="328"/>
    </location>
    <ligand>
        <name>substrate</name>
    </ligand>
</feature>
<evidence type="ECO:0000256" key="5">
    <source>
        <dbReference type="ARBA" id="ARBA00023002"/>
    </source>
</evidence>
<evidence type="ECO:0000256" key="6">
    <source>
        <dbReference type="ARBA" id="ARBA00023027"/>
    </source>
</evidence>
<dbReference type="Pfam" id="PF03721">
    <property type="entry name" value="UDPG_MGDP_dh_N"/>
    <property type="match status" value="1"/>
</dbReference>
<organism evidence="13 14">
    <name type="scientific">Candidatus Anaerobiospirillum pullistercoris</name>
    <dbReference type="NCBI Taxonomy" id="2838452"/>
    <lineage>
        <taxon>Bacteria</taxon>
        <taxon>Pseudomonadati</taxon>
        <taxon>Pseudomonadota</taxon>
        <taxon>Gammaproteobacteria</taxon>
        <taxon>Aeromonadales</taxon>
        <taxon>Succinivibrionaceae</taxon>
        <taxon>Anaerobiospirillum</taxon>
    </lineage>
</organism>
<dbReference type="InterPro" id="IPR001732">
    <property type="entry name" value="UDP-Glc/GDP-Man_DH_N"/>
</dbReference>
<reference evidence="13" key="1">
    <citation type="journal article" date="2021" name="PeerJ">
        <title>Extensive microbial diversity within the chicken gut microbiome revealed by metagenomics and culture.</title>
        <authorList>
            <person name="Gilroy R."/>
            <person name="Ravi A."/>
            <person name="Getino M."/>
            <person name="Pursley I."/>
            <person name="Horton D.L."/>
            <person name="Alikhan N.F."/>
            <person name="Baker D."/>
            <person name="Gharbi K."/>
            <person name="Hall N."/>
            <person name="Watson M."/>
            <person name="Adriaenssens E.M."/>
            <person name="Foster-Nyarko E."/>
            <person name="Jarju S."/>
            <person name="Secka A."/>
            <person name="Antonio M."/>
            <person name="Oren A."/>
            <person name="Chaudhuri R.R."/>
            <person name="La Ragione R."/>
            <person name="Hildebrand F."/>
            <person name="Pallen M.J."/>
        </authorList>
    </citation>
    <scope>NUCLEOTIDE SEQUENCE</scope>
    <source>
        <strain evidence="13">USASDec5-558</strain>
    </source>
</reference>
<dbReference type="GO" id="GO:0000271">
    <property type="term" value="P:polysaccharide biosynthetic process"/>
    <property type="evidence" value="ECO:0007669"/>
    <property type="project" value="InterPro"/>
</dbReference>
<evidence type="ECO:0000256" key="11">
    <source>
        <dbReference type="PIRSR" id="PIRSR500134-3"/>
    </source>
</evidence>
<dbReference type="Proteomes" id="UP000886829">
    <property type="component" value="Unassembled WGS sequence"/>
</dbReference>
<evidence type="ECO:0000256" key="8">
    <source>
        <dbReference type="PIRNR" id="PIRNR000124"/>
    </source>
</evidence>
<comment type="similarity">
    <text evidence="2 8">Belongs to the UDP-glucose/GDP-mannose dehydrogenase family.</text>
</comment>
<dbReference type="EMBL" id="DXEV01000170">
    <property type="protein sequence ID" value="HIX57524.1"/>
    <property type="molecule type" value="Genomic_DNA"/>
</dbReference>
<dbReference type="SUPFAM" id="SSF48179">
    <property type="entry name" value="6-phosphogluconate dehydrogenase C-terminal domain-like"/>
    <property type="match status" value="1"/>
</dbReference>
<dbReference type="InterPro" id="IPR036220">
    <property type="entry name" value="UDP-Glc/GDP-Man_DH_C_sf"/>
</dbReference>
<dbReference type="Pfam" id="PF00984">
    <property type="entry name" value="UDPG_MGDP_dh"/>
    <property type="match status" value="1"/>
</dbReference>
<evidence type="ECO:0000256" key="4">
    <source>
        <dbReference type="ARBA" id="ARBA00015132"/>
    </source>
</evidence>
<dbReference type="InterPro" id="IPR017476">
    <property type="entry name" value="UDP-Glc/GDP-Man"/>
</dbReference>
<gene>
    <name evidence="13" type="ORF">H9850_08655</name>
</gene>
<dbReference type="PIRSF" id="PIRSF000124">
    <property type="entry name" value="UDPglc_GDPman_dh"/>
    <property type="match status" value="1"/>
</dbReference>
<comment type="caution">
    <text evidence="13">The sequence shown here is derived from an EMBL/GenBank/DDBJ whole genome shotgun (WGS) entry which is preliminary data.</text>
</comment>
<dbReference type="NCBIfam" id="TIGR03026">
    <property type="entry name" value="NDP-sugDHase"/>
    <property type="match status" value="1"/>
</dbReference>
<keyword evidence="5 8" id="KW-0560">Oxidoreductase</keyword>
<dbReference type="SUPFAM" id="SSF52413">
    <property type="entry name" value="UDP-glucose/GDP-mannose dehydrogenase C-terminal domain"/>
    <property type="match status" value="1"/>
</dbReference>
<feature type="binding site" evidence="10">
    <location>
        <begin position="154"/>
        <end position="157"/>
    </location>
    <ligand>
        <name>substrate</name>
    </ligand>
</feature>
<sequence length="446" mass="49167">MKVAIIGTGYVGLPTGVGLAELGHEVVCIDREVYKIEKLQAGQVTLYEDGLDSLLQKNFKSGHIKFTTSMSEGVKGAQVVVIAVGTPPHPVTHEADMRYVYEAATELASCLHNNEYTVVANKSTVPVGTGDNVESLIAKNNPDVNFDVVSLPEFLREGYAVHDFFHPDRIVVGANTDRAREVIREMYKPLLTLNPQCTLLCVKRRSSETIKYAANSFLATKIHFINEMADFCECTGADIYEVAQGMGLDKRIGKSFLQPGPGFGGSCFPKDTMAIDFMARQNNVNLSIVRATIDGNNKRIKDMATRILEVVEHEEAEPCFGILGLAFKNGTDDCRVSPAMQILQEILHRKPKSSVRVFDPEAMENARSILQPYMARVTFCDSALEVCTGADVLAVLTEWPEFSELDLAQAAPMMRHQHIIDCRNMLSPQKALNLGFTYRGIGLGRS</sequence>
<keyword evidence="6 8" id="KW-0520">NAD</keyword>
<dbReference type="GO" id="GO:0003979">
    <property type="term" value="F:UDP-glucose 6-dehydrogenase activity"/>
    <property type="evidence" value="ECO:0007669"/>
    <property type="project" value="UniProtKB-EC"/>
</dbReference>
<dbReference type="Gene3D" id="3.40.50.720">
    <property type="entry name" value="NAD(P)-binding Rossmann-like Domain"/>
    <property type="match status" value="2"/>
</dbReference>
<dbReference type="Pfam" id="PF03720">
    <property type="entry name" value="UDPG_MGDP_dh_C"/>
    <property type="match status" value="1"/>
</dbReference>
<dbReference type="PANTHER" id="PTHR43750">
    <property type="entry name" value="UDP-GLUCOSE 6-DEHYDROGENASE TUAD"/>
    <property type="match status" value="1"/>
</dbReference>
<feature type="binding site" evidence="11">
    <location>
        <position position="335"/>
    </location>
    <ligand>
        <name>NAD(+)</name>
        <dbReference type="ChEBI" id="CHEBI:57540"/>
    </ligand>
</feature>
<dbReference type="SMART" id="SM00984">
    <property type="entry name" value="UDPG_MGDP_dh_C"/>
    <property type="match status" value="1"/>
</dbReference>
<evidence type="ECO:0000313" key="14">
    <source>
        <dbReference type="Proteomes" id="UP000886829"/>
    </source>
</evidence>
<feature type="binding site" evidence="10">
    <location>
        <begin position="256"/>
        <end position="260"/>
    </location>
    <ligand>
        <name>substrate</name>
    </ligand>
</feature>
<dbReference type="InterPro" id="IPR028357">
    <property type="entry name" value="UDPglc_DH_bac"/>
</dbReference>
<feature type="binding site" evidence="11">
    <location>
        <position position="86"/>
    </location>
    <ligand>
        <name>NAD(+)</name>
        <dbReference type="ChEBI" id="CHEBI:57540"/>
    </ligand>
</feature>
<comment type="pathway">
    <text evidence="1">Nucleotide-sugar biosynthesis; UDP-alpha-D-glucuronate biosynthesis; UDP-alpha-D-glucuronate from UDP-alpha-D-glucose: step 1/1.</text>
</comment>
<reference evidence="13" key="2">
    <citation type="submission" date="2021-04" db="EMBL/GenBank/DDBJ databases">
        <authorList>
            <person name="Gilroy R."/>
        </authorList>
    </citation>
    <scope>NUCLEOTIDE SEQUENCE</scope>
    <source>
        <strain evidence="13">USASDec5-558</strain>
    </source>
</reference>
<feature type="binding site" evidence="11">
    <location>
        <position position="30"/>
    </location>
    <ligand>
        <name>NAD(+)</name>
        <dbReference type="ChEBI" id="CHEBI:57540"/>
    </ligand>
</feature>
<dbReference type="PIRSF" id="PIRSF500134">
    <property type="entry name" value="UDPglc_DH_bac"/>
    <property type="match status" value="1"/>
</dbReference>
<dbReference type="SUPFAM" id="SSF51735">
    <property type="entry name" value="NAD(P)-binding Rossmann-fold domains"/>
    <property type="match status" value="1"/>
</dbReference>
<feature type="domain" description="UDP-glucose/GDP-mannose dehydrogenase C-terminal" evidence="12">
    <location>
        <begin position="321"/>
        <end position="428"/>
    </location>
</feature>
<dbReference type="AlphaFoldDB" id="A0A9D1WE66"/>
<feature type="binding site" evidence="11">
    <location>
        <position position="270"/>
    </location>
    <ligand>
        <name>NAD(+)</name>
        <dbReference type="ChEBI" id="CHEBI:57540"/>
    </ligand>
</feature>
<dbReference type="InterPro" id="IPR014027">
    <property type="entry name" value="UDP-Glc/GDP-Man_DH_C"/>
</dbReference>
<dbReference type="GO" id="GO:0051287">
    <property type="term" value="F:NAD binding"/>
    <property type="evidence" value="ECO:0007669"/>
    <property type="project" value="InterPro"/>
</dbReference>
<dbReference type="EC" id="1.1.1.22" evidence="3 8"/>
<feature type="binding site" evidence="10">
    <location>
        <position position="211"/>
    </location>
    <ligand>
        <name>substrate</name>
    </ligand>
</feature>
<accession>A0A9D1WE66</accession>
<evidence type="ECO:0000313" key="13">
    <source>
        <dbReference type="EMBL" id="HIX57524.1"/>
    </source>
</evidence>
<dbReference type="InterPro" id="IPR014026">
    <property type="entry name" value="UDP-Glc/GDP-Man_DH_dimer"/>
</dbReference>
<proteinExistence type="inferred from homology"/>
<comment type="catalytic activity">
    <reaction evidence="7 8">
        <text>UDP-alpha-D-glucose + 2 NAD(+) + H2O = UDP-alpha-D-glucuronate + 2 NADH + 3 H(+)</text>
        <dbReference type="Rhea" id="RHEA:23596"/>
        <dbReference type="ChEBI" id="CHEBI:15377"/>
        <dbReference type="ChEBI" id="CHEBI:15378"/>
        <dbReference type="ChEBI" id="CHEBI:57540"/>
        <dbReference type="ChEBI" id="CHEBI:57945"/>
        <dbReference type="ChEBI" id="CHEBI:58052"/>
        <dbReference type="ChEBI" id="CHEBI:58885"/>
        <dbReference type="EC" id="1.1.1.22"/>
    </reaction>
</comment>
<feature type="active site" description="Nucleophile" evidence="9">
    <location>
        <position position="267"/>
    </location>
</feature>
<dbReference type="Gene3D" id="1.20.5.100">
    <property type="entry name" value="Cytochrome c1, transmembrane anchor, C-terminal"/>
    <property type="match status" value="1"/>
</dbReference>